<name>A0A7U5HVM1_9SPHN</name>
<feature type="transmembrane region" description="Helical" evidence="5">
    <location>
        <begin position="388"/>
        <end position="406"/>
    </location>
</feature>
<feature type="transmembrane region" description="Helical" evidence="5">
    <location>
        <begin position="32"/>
        <end position="51"/>
    </location>
</feature>
<feature type="transmembrane region" description="Helical" evidence="5">
    <location>
        <begin position="203"/>
        <end position="236"/>
    </location>
</feature>
<feature type="transmembrane region" description="Helical" evidence="5">
    <location>
        <begin position="95"/>
        <end position="115"/>
    </location>
</feature>
<protein>
    <recommendedName>
        <fullName evidence="6">O-antigen ligase-related domain-containing protein</fullName>
    </recommendedName>
</protein>
<dbReference type="EMBL" id="CP010836">
    <property type="protein sequence ID" value="AJP70964.1"/>
    <property type="molecule type" value="Genomic_DNA"/>
</dbReference>
<dbReference type="Pfam" id="PF04932">
    <property type="entry name" value="Wzy_C"/>
    <property type="match status" value="1"/>
</dbReference>
<organism evidence="7 8">
    <name type="scientific">Sphingomonas hengshuiensis</name>
    <dbReference type="NCBI Taxonomy" id="1609977"/>
    <lineage>
        <taxon>Bacteria</taxon>
        <taxon>Pseudomonadati</taxon>
        <taxon>Pseudomonadota</taxon>
        <taxon>Alphaproteobacteria</taxon>
        <taxon>Sphingomonadales</taxon>
        <taxon>Sphingomonadaceae</taxon>
        <taxon>Sphingomonas</taxon>
    </lineage>
</organism>
<keyword evidence="2 5" id="KW-0812">Transmembrane</keyword>
<feature type="domain" description="O-antigen ligase-related" evidence="6">
    <location>
        <begin position="205"/>
        <end position="344"/>
    </location>
</feature>
<evidence type="ECO:0000256" key="1">
    <source>
        <dbReference type="ARBA" id="ARBA00004141"/>
    </source>
</evidence>
<evidence type="ECO:0000256" key="5">
    <source>
        <dbReference type="SAM" id="Phobius"/>
    </source>
</evidence>
<feature type="transmembrane region" description="Helical" evidence="5">
    <location>
        <begin position="334"/>
        <end position="354"/>
    </location>
</feature>
<gene>
    <name evidence="7" type="ORF">TS85_02685</name>
</gene>
<dbReference type="KEGG" id="sphi:TS85_02685"/>
<accession>A0A7U5HVM1</accession>
<dbReference type="PANTHER" id="PTHR37422">
    <property type="entry name" value="TEICHURONIC ACID BIOSYNTHESIS PROTEIN TUAE"/>
    <property type="match status" value="1"/>
</dbReference>
<dbReference type="PANTHER" id="PTHR37422:SF13">
    <property type="entry name" value="LIPOPOLYSACCHARIDE BIOSYNTHESIS PROTEIN PA4999-RELATED"/>
    <property type="match status" value="1"/>
</dbReference>
<evidence type="ECO:0000259" key="6">
    <source>
        <dbReference type="Pfam" id="PF04932"/>
    </source>
</evidence>
<evidence type="ECO:0000313" key="8">
    <source>
        <dbReference type="Proteomes" id="UP000032300"/>
    </source>
</evidence>
<sequence length="415" mass="44756">MLAVAVGLILPLAAALLFRTYTLVVSPPAWEVARQLGLPFVLAEIGFLLCARRQGMELWTILAEWPRWLRWALWVFVGSFWISSAFVSQRPATSLAFTLIWLVHLLFAAAAFHLVRAAGGVDPWRFGGWLSAGLAAMVLAIALHFLILPADLIGHQGVIDWGSAVPGFISSRLFGAWTGAVAAFLAGLIWLRETGGRRPGWLYPAFALVALLMMWSGTRAALMGCGVAMLGGWAVAGPPPVRAMMVKALPILAAAALLAIPLAPYGHPQFYMYMPGDGASVAGFSSGRNIFWASALRVFVQHPLFGTGAASSWWLVPLDGFYHVQPHNAVVQFLLNWGIVATVAALALLAGATWFAHRAARRNRDLLPMVMLLDCLLAMSMVDGMLHFVRFVMLIAFALAVCLATPPKPPAALAI</sequence>
<keyword evidence="3 5" id="KW-1133">Transmembrane helix</keyword>
<evidence type="ECO:0000256" key="3">
    <source>
        <dbReference type="ARBA" id="ARBA00022989"/>
    </source>
</evidence>
<feature type="transmembrane region" description="Helical" evidence="5">
    <location>
        <begin position="168"/>
        <end position="191"/>
    </location>
</feature>
<feature type="transmembrane region" description="Helical" evidence="5">
    <location>
        <begin position="248"/>
        <end position="265"/>
    </location>
</feature>
<dbReference type="InterPro" id="IPR051533">
    <property type="entry name" value="WaaL-like"/>
</dbReference>
<dbReference type="GO" id="GO:0016020">
    <property type="term" value="C:membrane"/>
    <property type="evidence" value="ECO:0007669"/>
    <property type="project" value="UniProtKB-SubCell"/>
</dbReference>
<keyword evidence="4 5" id="KW-0472">Membrane</keyword>
<dbReference type="Proteomes" id="UP000032300">
    <property type="component" value="Chromosome"/>
</dbReference>
<feature type="transmembrane region" description="Helical" evidence="5">
    <location>
        <begin position="71"/>
        <end position="89"/>
    </location>
</feature>
<keyword evidence="8" id="KW-1185">Reference proteome</keyword>
<comment type="subcellular location">
    <subcellularLocation>
        <location evidence="1">Membrane</location>
        <topology evidence="1">Multi-pass membrane protein</topology>
    </subcellularLocation>
</comment>
<dbReference type="InterPro" id="IPR007016">
    <property type="entry name" value="O-antigen_ligase-rel_domated"/>
</dbReference>
<reference evidence="7 8" key="2">
    <citation type="submission" date="2015-02" db="EMBL/GenBank/DDBJ databases">
        <title>The complete genome of Sphingomonas hengshuiensis sp. WHSC-8 isolated from soil of Hengshui Lake.</title>
        <authorList>
            <person name="Wei S."/>
            <person name="Guo J."/>
            <person name="Su C."/>
            <person name="Wu R."/>
            <person name="Zhang Z."/>
            <person name="Liang K."/>
            <person name="Li H."/>
            <person name="Wang T."/>
            <person name="Liu H."/>
            <person name="Zhang C."/>
            <person name="Li Z."/>
            <person name="Wang Q."/>
            <person name="Meng J."/>
        </authorList>
    </citation>
    <scope>NUCLEOTIDE SEQUENCE [LARGE SCALE GENOMIC DNA]</scope>
    <source>
        <strain evidence="7 8">WHSC-8</strain>
    </source>
</reference>
<feature type="transmembrane region" description="Helical" evidence="5">
    <location>
        <begin position="127"/>
        <end position="148"/>
    </location>
</feature>
<proteinExistence type="predicted"/>
<reference evidence="7 8" key="1">
    <citation type="journal article" date="2015" name="Int. J. Syst. Evol. Microbiol.">
        <title>Sphingomonas hengshuiensis sp. nov., isolated from lake wetland.</title>
        <authorList>
            <person name="Wei S."/>
            <person name="Wang T."/>
            <person name="Liu H."/>
            <person name="Zhang C."/>
            <person name="Guo J."/>
            <person name="Wang Q."/>
            <person name="Liang K."/>
            <person name="Zhang Z."/>
        </authorList>
    </citation>
    <scope>NUCLEOTIDE SEQUENCE [LARGE SCALE GENOMIC DNA]</scope>
    <source>
        <strain evidence="7 8">WHSC-8</strain>
    </source>
</reference>
<dbReference type="AlphaFoldDB" id="A0A7U5HVM1"/>
<evidence type="ECO:0000256" key="4">
    <source>
        <dbReference type="ARBA" id="ARBA00023136"/>
    </source>
</evidence>
<feature type="transmembrane region" description="Helical" evidence="5">
    <location>
        <begin position="290"/>
        <end position="314"/>
    </location>
</feature>
<evidence type="ECO:0000313" key="7">
    <source>
        <dbReference type="EMBL" id="AJP70964.1"/>
    </source>
</evidence>
<evidence type="ECO:0000256" key="2">
    <source>
        <dbReference type="ARBA" id="ARBA00022692"/>
    </source>
</evidence>